<dbReference type="PANTHER" id="PTHR13152">
    <property type="entry name" value="TFIIH, POLYPEPTIDE 4"/>
    <property type="match status" value="1"/>
</dbReference>
<comment type="caution">
    <text evidence="2">The sequence shown here is derived from an EMBL/GenBank/DDBJ whole genome shotgun (WGS) entry which is preliminary data.</text>
</comment>
<keyword evidence="1" id="KW-0804">Transcription</keyword>
<dbReference type="PANTHER" id="PTHR13152:SF0">
    <property type="entry name" value="GENERAL TRANSCRIPTION FACTOR IIH SUBUNIT 4"/>
    <property type="match status" value="1"/>
</dbReference>
<reference evidence="2" key="2">
    <citation type="submission" date="2020-06" db="EMBL/GenBank/DDBJ databases">
        <authorList>
            <consortium name="DOE Joint Genome Institute"/>
            <person name="Calhoun S."/>
            <person name="Polle J.E."/>
            <person name="Mckie-Krisberg Z."/>
            <person name="Prochnik S."/>
            <person name="Neofotis P."/>
            <person name="Yim W.C."/>
            <person name="Hathwaik L.T."/>
            <person name="Jenkins J."/>
            <person name="Molina H."/>
            <person name="Bunkenborg J."/>
            <person name="Grigoriev I.V."/>
            <person name="Barry K."/>
            <person name="Schmutz J."/>
            <person name="Jin E."/>
            <person name="Cushman J.C."/>
            <person name="Magnuson J.K."/>
        </authorList>
    </citation>
    <scope>NUCLEOTIDE SEQUENCE</scope>
    <source>
        <strain evidence="2">CCAP 19/18</strain>
    </source>
</reference>
<evidence type="ECO:0000256" key="1">
    <source>
        <dbReference type="RuleBase" id="RU364024"/>
    </source>
</evidence>
<dbReference type="EMBL" id="MU069739">
    <property type="protein sequence ID" value="KAF5834765.1"/>
    <property type="molecule type" value="Genomic_DNA"/>
</dbReference>
<keyword evidence="3" id="KW-1185">Reference proteome</keyword>
<keyword evidence="1" id="KW-0227">DNA damage</keyword>
<keyword evidence="1" id="KW-0539">Nucleus</keyword>
<gene>
    <name evidence="2" type="ORF">DUNSADRAFT_8453</name>
</gene>
<name>A0ABQ7GJH6_DUNSA</name>
<protein>
    <recommendedName>
        <fullName evidence="1">RNA polymerase II transcription factor B subunit 2</fullName>
    </recommendedName>
</protein>
<evidence type="ECO:0000313" key="3">
    <source>
        <dbReference type="Proteomes" id="UP000815325"/>
    </source>
</evidence>
<organism evidence="2 3">
    <name type="scientific">Dunaliella salina</name>
    <name type="common">Green alga</name>
    <name type="synonym">Protococcus salinus</name>
    <dbReference type="NCBI Taxonomy" id="3046"/>
    <lineage>
        <taxon>Eukaryota</taxon>
        <taxon>Viridiplantae</taxon>
        <taxon>Chlorophyta</taxon>
        <taxon>core chlorophytes</taxon>
        <taxon>Chlorophyceae</taxon>
        <taxon>CS clade</taxon>
        <taxon>Chlamydomonadales</taxon>
        <taxon>Dunaliellaceae</taxon>
        <taxon>Dunaliella</taxon>
    </lineage>
</organism>
<comment type="similarity">
    <text evidence="1">Belongs to the TFB2 family.</text>
</comment>
<reference evidence="2" key="1">
    <citation type="submission" date="2017-08" db="EMBL/GenBank/DDBJ databases">
        <authorList>
            <person name="Polle J.E."/>
            <person name="Barry K."/>
            <person name="Cushman J."/>
            <person name="Schmutz J."/>
            <person name="Tran D."/>
            <person name="Hathwaick L.T."/>
            <person name="Yim W.C."/>
            <person name="Jenkins J."/>
            <person name="Mckie-Krisberg Z.M."/>
            <person name="Prochnik S."/>
            <person name="Lindquist E."/>
            <person name="Dockter R.B."/>
            <person name="Adam C."/>
            <person name="Molina H."/>
            <person name="Bunkerborg J."/>
            <person name="Jin E."/>
            <person name="Buchheim M."/>
            <person name="Magnuson J."/>
        </authorList>
    </citation>
    <scope>NUCLEOTIDE SEQUENCE</scope>
    <source>
        <strain evidence="2">CCAP 19/18</strain>
    </source>
</reference>
<dbReference type="Pfam" id="PF03849">
    <property type="entry name" value="Tfb2"/>
    <property type="match status" value="1"/>
</dbReference>
<accession>A0ABQ7GJH6</accession>
<sequence>MQPVGNITTFLRHLSTEQRATLYQSPWTCQAVFRSLPSLAKNYVLRLLMIEEPVPQDVVDAWIVDVRQFGSFHKQALRSLLSLDVYLRGSEAGKSTYRLHPIFQKHLQWSLSTGGQMLQELPLYVLEAAPTQDQLDSYAHEQWEALQMYILDSRYPGPDLPPEVPAQPVDFHSVLLNANLLVGPPDMRTITDTGFQFLMCDSHRQLWTFLGQYIKDAAAASHAEKQDFSGEAVADLPSLMSFLMQLGFMHVGRPYALDSLNSMEAIVAGHMMHLGLLFPFEAQGSTYFSPTRLASSLCGGSSAGDAQSTANADIAGGHIIVESNFKVNAWTTSRVQRSLLSLFCRQEAVLPNFWVGSLTHDSVNAALSTGINAEEIIEYLKAHAHPHVAMRKPILPEVVFLELAELGWMAIGWISHRGGGEGLRPLSGLRFMFRKAFPCVSALGVRSLMFGRPACYLGKKGFSP</sequence>
<dbReference type="EMBL" id="MU069739">
    <property type="protein sequence ID" value="KAF5834766.1"/>
    <property type="molecule type" value="Genomic_DNA"/>
</dbReference>
<keyword evidence="1" id="KW-0234">DNA repair</keyword>
<dbReference type="InterPro" id="IPR004598">
    <property type="entry name" value="TFIIH_p52/Tfb2"/>
</dbReference>
<keyword evidence="1" id="KW-0805">Transcription regulation</keyword>
<proteinExistence type="inferred from homology"/>
<comment type="function">
    <text evidence="1">Component of the general transcription and DNA repair factor IIH (TFIIH) core complex which is involved in general and transcription-coupled nucleotide excision repair (NER) of damaged DNA.</text>
</comment>
<comment type="subcellular location">
    <subcellularLocation>
        <location evidence="1">Nucleus</location>
    </subcellularLocation>
</comment>
<evidence type="ECO:0000313" key="2">
    <source>
        <dbReference type="EMBL" id="KAF5834765.1"/>
    </source>
</evidence>
<dbReference type="Proteomes" id="UP000815325">
    <property type="component" value="Unassembled WGS sequence"/>
</dbReference>